<keyword evidence="2" id="KW-0521">NADP</keyword>
<name>A0A1Q8RQL2_9PEZI</name>
<comment type="similarity">
    <text evidence="1 4">Belongs to the short-chain dehydrogenases/reductases (SDR) family.</text>
</comment>
<gene>
    <name evidence="5" type="ORF">CCHL11_10145</name>
</gene>
<protein>
    <submittedName>
        <fullName evidence="5">NADPH-dependent 1-acyldihydroxyacetone phosphate reductase 4</fullName>
    </submittedName>
</protein>
<keyword evidence="6" id="KW-1185">Reference proteome</keyword>
<evidence type="ECO:0000256" key="2">
    <source>
        <dbReference type="ARBA" id="ARBA00022857"/>
    </source>
</evidence>
<sequence length="303" mass="32512">MASPRRPTVLITGASQGGAGHALALEFASKGMQVFATARSIESLAGLEEKGIEVLTLDVTSSASIASLKDEITRRTSGILDFLFNNAGSLYEAPAIEADPVRVRAMFDANVFGLFDMVSEFTPLLLAAVSDSNHPPTIINTASVLARVPYPFSSAYNASKAAVAMYSDTLRLELAPLGIKVVTLYMGVVSTRLSSAENVQFGPNSIYIDAEPGVKHRSKQYQAQGMKPADFARQVVDELVVKKRGPSKGEYLWKGANAGLVWFLNAVGWHKIFDSISESGVNLESDVKKSIAEKGRAIAKKKV</sequence>
<evidence type="ECO:0000256" key="4">
    <source>
        <dbReference type="RuleBase" id="RU000363"/>
    </source>
</evidence>
<proteinExistence type="inferred from homology"/>
<dbReference type="PANTHER" id="PTHR44169">
    <property type="entry name" value="NADPH-DEPENDENT 1-ACYLDIHYDROXYACETONE PHOSPHATE REDUCTASE"/>
    <property type="match status" value="1"/>
</dbReference>
<dbReference type="EMBL" id="MPGH01000114">
    <property type="protein sequence ID" value="OLN86608.1"/>
    <property type="molecule type" value="Genomic_DNA"/>
</dbReference>
<dbReference type="InterPro" id="IPR002347">
    <property type="entry name" value="SDR_fam"/>
</dbReference>
<dbReference type="PROSITE" id="PS00061">
    <property type="entry name" value="ADH_SHORT"/>
    <property type="match status" value="1"/>
</dbReference>
<dbReference type="GO" id="GO:0019433">
    <property type="term" value="P:triglyceride catabolic process"/>
    <property type="evidence" value="ECO:0007669"/>
    <property type="project" value="TreeGrafter"/>
</dbReference>
<dbReference type="STRING" id="708187.A0A1Q8RQL2"/>
<dbReference type="PRINTS" id="PR00080">
    <property type="entry name" value="SDRFAMILY"/>
</dbReference>
<dbReference type="InterPro" id="IPR020904">
    <property type="entry name" value="Sc_DH/Rdtase_CS"/>
</dbReference>
<dbReference type="Pfam" id="PF00106">
    <property type="entry name" value="adh_short"/>
    <property type="match status" value="1"/>
</dbReference>
<dbReference type="Gene3D" id="3.40.50.720">
    <property type="entry name" value="NAD(P)-binding Rossmann-like Domain"/>
    <property type="match status" value="1"/>
</dbReference>
<dbReference type="GO" id="GO:0000140">
    <property type="term" value="F:acylglycerone-phosphate reductase (NADP+) activity"/>
    <property type="evidence" value="ECO:0007669"/>
    <property type="project" value="TreeGrafter"/>
</dbReference>
<dbReference type="GO" id="GO:0006654">
    <property type="term" value="P:phosphatidic acid biosynthetic process"/>
    <property type="evidence" value="ECO:0007669"/>
    <property type="project" value="TreeGrafter"/>
</dbReference>
<dbReference type="GO" id="GO:0004806">
    <property type="term" value="F:triacylglycerol lipase activity"/>
    <property type="evidence" value="ECO:0007669"/>
    <property type="project" value="TreeGrafter"/>
</dbReference>
<dbReference type="Proteomes" id="UP000186583">
    <property type="component" value="Unassembled WGS sequence"/>
</dbReference>
<dbReference type="AlphaFoldDB" id="A0A1Q8RQL2"/>
<reference evidence="5 6" key="1">
    <citation type="submission" date="2016-11" db="EMBL/GenBank/DDBJ databases">
        <title>Draft Genome Assembly of Colletotrichum chlorophyti a pathogen of herbaceous plants.</title>
        <authorList>
            <person name="Gan P."/>
            <person name="Narusaka M."/>
            <person name="Tsushima A."/>
            <person name="Narusaka Y."/>
            <person name="Takano Y."/>
            <person name="Shirasu K."/>
        </authorList>
    </citation>
    <scope>NUCLEOTIDE SEQUENCE [LARGE SCALE GENOMIC DNA]</scope>
    <source>
        <strain evidence="5 6">NTL11</strain>
    </source>
</reference>
<comment type="caution">
    <text evidence="5">The sequence shown here is derived from an EMBL/GenBank/DDBJ whole genome shotgun (WGS) entry which is preliminary data.</text>
</comment>
<dbReference type="PANTHER" id="PTHR44169:SF6">
    <property type="entry name" value="NADPH-DEPENDENT 1-ACYLDIHYDROXYACETONE PHOSPHATE REDUCTASE"/>
    <property type="match status" value="1"/>
</dbReference>
<keyword evidence="3" id="KW-0560">Oxidoreductase</keyword>
<dbReference type="SUPFAM" id="SSF51735">
    <property type="entry name" value="NAD(P)-binding Rossmann-fold domains"/>
    <property type="match status" value="1"/>
</dbReference>
<dbReference type="InterPro" id="IPR036291">
    <property type="entry name" value="NAD(P)-bd_dom_sf"/>
</dbReference>
<accession>A0A1Q8RQL2</accession>
<dbReference type="GO" id="GO:0005783">
    <property type="term" value="C:endoplasmic reticulum"/>
    <property type="evidence" value="ECO:0007669"/>
    <property type="project" value="TreeGrafter"/>
</dbReference>
<organism evidence="5 6">
    <name type="scientific">Colletotrichum chlorophyti</name>
    <dbReference type="NCBI Taxonomy" id="708187"/>
    <lineage>
        <taxon>Eukaryota</taxon>
        <taxon>Fungi</taxon>
        <taxon>Dikarya</taxon>
        <taxon>Ascomycota</taxon>
        <taxon>Pezizomycotina</taxon>
        <taxon>Sordariomycetes</taxon>
        <taxon>Hypocreomycetidae</taxon>
        <taxon>Glomerellales</taxon>
        <taxon>Glomerellaceae</taxon>
        <taxon>Colletotrichum</taxon>
    </lineage>
</organism>
<evidence type="ECO:0000313" key="5">
    <source>
        <dbReference type="EMBL" id="OLN86608.1"/>
    </source>
</evidence>
<dbReference type="PRINTS" id="PR00081">
    <property type="entry name" value="GDHRDH"/>
</dbReference>
<evidence type="ECO:0000256" key="3">
    <source>
        <dbReference type="ARBA" id="ARBA00023002"/>
    </source>
</evidence>
<evidence type="ECO:0000256" key="1">
    <source>
        <dbReference type="ARBA" id="ARBA00006484"/>
    </source>
</evidence>
<evidence type="ECO:0000313" key="6">
    <source>
        <dbReference type="Proteomes" id="UP000186583"/>
    </source>
</evidence>
<dbReference type="GO" id="GO:0005811">
    <property type="term" value="C:lipid droplet"/>
    <property type="evidence" value="ECO:0007669"/>
    <property type="project" value="TreeGrafter"/>
</dbReference>
<dbReference type="OrthoDB" id="2102561at2759"/>